<comment type="caution">
    <text evidence="2">The sequence shown here is derived from an EMBL/GenBank/DDBJ whole genome shotgun (WGS) entry which is preliminary data.</text>
</comment>
<reference evidence="2 3" key="1">
    <citation type="submission" date="2023-04" db="EMBL/GenBank/DDBJ databases">
        <title>Forest soil microbial communities from Buena Vista Peninsula, Colon Province, Panama.</title>
        <authorList>
            <person name="Bouskill N."/>
        </authorList>
    </citation>
    <scope>NUCLEOTIDE SEQUENCE [LARGE SCALE GENOMIC DNA]</scope>
    <source>
        <strain evidence="2 3">CFH S0262</strain>
    </source>
</reference>
<proteinExistence type="predicted"/>
<sequence>MFAVWRSCQHYASPDSLPDAQALSLEKILNAAHALPAAGRSRRYVARMVDGQWTSVGFIHDGALVSSTAAAQLRKYDKVRRGEMKWSNDTYTPLTAADHPQRSRDLDLE</sequence>
<dbReference type="RefSeq" id="WP_280764120.1">
    <property type="nucleotide sequence ID" value="NZ_JARXVC010000031.1"/>
</dbReference>
<name>A0ABT6MLR5_9NOCA</name>
<feature type="region of interest" description="Disordered" evidence="1">
    <location>
        <begin position="90"/>
        <end position="109"/>
    </location>
</feature>
<organism evidence="2 3">
    <name type="scientific">Prescottella agglutinans</name>
    <dbReference type="NCBI Taxonomy" id="1644129"/>
    <lineage>
        <taxon>Bacteria</taxon>
        <taxon>Bacillati</taxon>
        <taxon>Actinomycetota</taxon>
        <taxon>Actinomycetes</taxon>
        <taxon>Mycobacteriales</taxon>
        <taxon>Nocardiaceae</taxon>
        <taxon>Prescottella</taxon>
    </lineage>
</organism>
<accession>A0ABT6MLR5</accession>
<dbReference type="EMBL" id="JARXVC010000031">
    <property type="protein sequence ID" value="MDH6284954.1"/>
    <property type="molecule type" value="Genomic_DNA"/>
</dbReference>
<protein>
    <submittedName>
        <fullName evidence="2">Uncharacterized protein</fullName>
    </submittedName>
</protein>
<feature type="compositionally biased region" description="Basic and acidic residues" evidence="1">
    <location>
        <begin position="99"/>
        <end position="109"/>
    </location>
</feature>
<evidence type="ECO:0000256" key="1">
    <source>
        <dbReference type="SAM" id="MobiDB-lite"/>
    </source>
</evidence>
<keyword evidence="3" id="KW-1185">Reference proteome</keyword>
<evidence type="ECO:0000313" key="3">
    <source>
        <dbReference type="Proteomes" id="UP001160334"/>
    </source>
</evidence>
<gene>
    <name evidence="2" type="ORF">M2280_006218</name>
</gene>
<evidence type="ECO:0000313" key="2">
    <source>
        <dbReference type="EMBL" id="MDH6284954.1"/>
    </source>
</evidence>
<dbReference type="Proteomes" id="UP001160334">
    <property type="component" value="Unassembled WGS sequence"/>
</dbReference>